<comment type="caution">
    <text evidence="3">The sequence shown here is derived from an EMBL/GenBank/DDBJ whole genome shotgun (WGS) entry which is preliminary data.</text>
</comment>
<dbReference type="Gene3D" id="3.50.50.60">
    <property type="entry name" value="FAD/NAD(P)-binding domain"/>
    <property type="match status" value="1"/>
</dbReference>
<evidence type="ECO:0000256" key="1">
    <source>
        <dbReference type="ARBA" id="ARBA00023002"/>
    </source>
</evidence>
<dbReference type="Pfam" id="PF04820">
    <property type="entry name" value="Trp_halogenase"/>
    <property type="match status" value="1"/>
</dbReference>
<dbReference type="RefSeq" id="WP_129209516.1">
    <property type="nucleotide sequence ID" value="NZ_BMGU01000002.1"/>
</dbReference>
<protein>
    <submittedName>
        <fullName evidence="3">FAD-dependent oxidoreductase</fullName>
    </submittedName>
</protein>
<keyword evidence="4" id="KW-1185">Reference proteome</keyword>
<dbReference type="PANTHER" id="PTHR43747">
    <property type="entry name" value="FAD-BINDING PROTEIN"/>
    <property type="match status" value="1"/>
</dbReference>
<proteinExistence type="predicted"/>
<accession>A0A4Q1S9M3</accession>
<sequence>MTEPPSSSNYDLAIAGSGFAGSILASIARRLGLSVVILEKGSHPRVVIGESSTPLTALLLEELAAKYDLPTLAAFSKWGSWRREHPEIACGLKRGFTFHHHTPAQPASSGRDSQLLVAASPNESIGDVHWYRADFDHFLLNEAVRHGAVYYDLVHSLTPSFDSEGVTLTATRHDDPVHIRAKFLVDATGPRGFLHRALSLGESTLPGMPATEALYNHFTCAATLESGNHARLNGQPPPYPIDQAAVHHLFPGGWVWVLQFHHSMNGGGITSAGVACTQETAARLNLREGQPAWQRLLEEIPALKEQFAHAKPERAFTHIPQLSFRSAAIVDPNKQPRWALLPSAAGFVDPLLSTGFPLTLLGVSRLAQLFSQHEPATWSSPAFAQDLRTYAEATDTELLAAAHLIAALYANLDDFPVFAALSLLYFAAVSYAETARRLGRADLAPNFLLHDAPNFGPAMKDLCARAQQPRTLQESAALIKSIYRVIEPIDVAGLCDTTRRNWYPVEAADLYANAYKLGVTQEEISALLKRCGF</sequence>
<gene>
    <name evidence="3" type="ORF">ESZ00_16970</name>
</gene>
<evidence type="ECO:0000313" key="3">
    <source>
        <dbReference type="EMBL" id="RXS93740.1"/>
    </source>
</evidence>
<reference evidence="3 4" key="1">
    <citation type="journal article" date="2016" name="Int. J. Syst. Evol. Microbiol.">
        <title>Acidipila dinghuensis sp. nov., an acidobacterium isolated from forest soil.</title>
        <authorList>
            <person name="Jiang Y.W."/>
            <person name="Wang J."/>
            <person name="Chen M.H."/>
            <person name="Lv Y.Y."/>
            <person name="Qiu L.H."/>
        </authorList>
    </citation>
    <scope>NUCLEOTIDE SEQUENCE [LARGE SCALE GENOMIC DNA]</scope>
    <source>
        <strain evidence="3 4">DHOF10</strain>
    </source>
</reference>
<dbReference type="Proteomes" id="UP000290253">
    <property type="component" value="Unassembled WGS sequence"/>
</dbReference>
<name>A0A4Q1S9M3_9BACT</name>
<evidence type="ECO:0000313" key="4">
    <source>
        <dbReference type="Proteomes" id="UP000290253"/>
    </source>
</evidence>
<dbReference type="AlphaFoldDB" id="A0A4Q1S9M3"/>
<dbReference type="EMBL" id="SDMK01000004">
    <property type="protein sequence ID" value="RXS93740.1"/>
    <property type="molecule type" value="Genomic_DNA"/>
</dbReference>
<keyword evidence="1" id="KW-0560">Oxidoreductase</keyword>
<dbReference type="PANTHER" id="PTHR43747:SF5">
    <property type="entry name" value="FAD-BINDING DOMAIN-CONTAINING PROTEIN"/>
    <property type="match status" value="1"/>
</dbReference>
<dbReference type="InterPro" id="IPR006905">
    <property type="entry name" value="Flavin_halogenase"/>
</dbReference>
<dbReference type="InterPro" id="IPR036188">
    <property type="entry name" value="FAD/NAD-bd_sf"/>
</dbReference>
<keyword evidence="2" id="KW-0503">Monooxygenase</keyword>
<dbReference type="GO" id="GO:0004497">
    <property type="term" value="F:monooxygenase activity"/>
    <property type="evidence" value="ECO:0007669"/>
    <property type="project" value="UniProtKB-KW"/>
</dbReference>
<evidence type="ECO:0000256" key="2">
    <source>
        <dbReference type="ARBA" id="ARBA00023033"/>
    </source>
</evidence>
<dbReference type="InterPro" id="IPR050816">
    <property type="entry name" value="Flavin-dep_Halogenase_NPB"/>
</dbReference>
<dbReference type="SUPFAM" id="SSF51905">
    <property type="entry name" value="FAD/NAD(P)-binding domain"/>
    <property type="match status" value="1"/>
</dbReference>
<dbReference type="OrthoDB" id="9806565at2"/>
<organism evidence="3 4">
    <name type="scientific">Silvibacterium dinghuense</name>
    <dbReference type="NCBI Taxonomy" id="1560006"/>
    <lineage>
        <taxon>Bacteria</taxon>
        <taxon>Pseudomonadati</taxon>
        <taxon>Acidobacteriota</taxon>
        <taxon>Terriglobia</taxon>
        <taxon>Terriglobales</taxon>
        <taxon>Acidobacteriaceae</taxon>
        <taxon>Silvibacterium</taxon>
    </lineage>
</organism>